<dbReference type="InterPro" id="IPR037002">
    <property type="entry name" value="Microviridae_protein_F_sf"/>
</dbReference>
<dbReference type="InterPro" id="IPR016184">
    <property type="entry name" value="Capsid/spike_ssDNA_virus"/>
</dbReference>
<dbReference type="EMBL" id="OM869586">
    <property type="protein sequence ID" value="UPW41376.1"/>
    <property type="molecule type" value="Genomic_DNA"/>
</dbReference>
<evidence type="ECO:0000313" key="6">
    <source>
        <dbReference type="EMBL" id="UPW41376.1"/>
    </source>
</evidence>
<protein>
    <submittedName>
        <fullName evidence="6">Major capsid protein</fullName>
    </submittedName>
</protein>
<evidence type="ECO:0000256" key="5">
    <source>
        <dbReference type="ARBA" id="ARBA00022844"/>
    </source>
</evidence>
<evidence type="ECO:0000256" key="2">
    <source>
        <dbReference type="ARBA" id="ARBA00009963"/>
    </source>
</evidence>
<name>A0A976N1Y4_9VIRU</name>
<comment type="subcellular location">
    <subcellularLocation>
        <location evidence="1">Virion</location>
    </subcellularLocation>
</comment>
<dbReference type="InterPro" id="IPR003514">
    <property type="entry name" value="Microviridae_protein_F"/>
</dbReference>
<dbReference type="SUPFAM" id="SSF88645">
    <property type="entry name" value="ssDNA viruses"/>
    <property type="match status" value="1"/>
</dbReference>
<evidence type="ECO:0000256" key="1">
    <source>
        <dbReference type="ARBA" id="ARBA00004328"/>
    </source>
</evidence>
<accession>A0A976N1Y4</accession>
<dbReference type="Gene3D" id="2.60.169.10">
    <property type="entry name" value="Microviridae F protein"/>
    <property type="match status" value="2"/>
</dbReference>
<organism evidence="6">
    <name type="scientific">Dipodfec virus UA06Rod_21</name>
    <dbReference type="NCBI Taxonomy" id="2929321"/>
    <lineage>
        <taxon>Viruses</taxon>
        <taxon>Monodnaviria</taxon>
        <taxon>Sangervirae</taxon>
        <taxon>Phixviricota</taxon>
        <taxon>Malgrandaviricetes</taxon>
        <taxon>Petitvirales</taxon>
        <taxon>Microviridae</taxon>
    </lineage>
</organism>
<dbReference type="GO" id="GO:0005198">
    <property type="term" value="F:structural molecule activity"/>
    <property type="evidence" value="ECO:0007669"/>
    <property type="project" value="InterPro"/>
</dbReference>
<keyword evidence="4" id="KW-0167">Capsid protein</keyword>
<keyword evidence="3" id="KW-1140">T=1 icosahedral capsid protein</keyword>
<dbReference type="Pfam" id="PF02305">
    <property type="entry name" value="Phage_F"/>
    <property type="match status" value="1"/>
</dbReference>
<evidence type="ECO:0000256" key="4">
    <source>
        <dbReference type="ARBA" id="ARBA00022561"/>
    </source>
</evidence>
<comment type="similarity">
    <text evidence="2">Belongs to the microviridae F protein family.</text>
</comment>
<sequence length="568" mass="63393">MSTRTVVYRAPRINKFPVKWTRDYTIQMGQIVPIMCEYAMPNSYWKLRPIHKLRTMPLVAPYMHDTYVSCRYFRIPLRLLMNESSYSSYMTGGKNDDDATPTPTVNSGASGYAPGSLMDYLGYSSNYVNDNNDMVVLNNFTQNAWALRAYWQTINDWFINTNITDPVEFSREPGLDTTTPKDIFSVAWGFDRFVQAMPSLSRGDNVYLPLGTQAPVYGNDTFTPMSLRTSDNRTGLLTQYSVDASGHQRLANSGSANSGNGLTVGLIPKGTESYPGSGIYDSGVYTDLSSASALDVNDLRNTLALGMAKNLSMYIGNRFQDWLYGVFGARASDARLQRAEYLGGAVSPLYINDVDQTSATQQDETPQGNLAGKGIAFNGDVTIKCYCEEPCVILGVMYVLPKATYFQGSRKWMNYNTRYDYPNPLYAKISDQTILEKEILAQPDDASTEVTVTNDEGQSQTISVKNDTIFGFEPRYEEARSFPSTVHGDLRGNLKFWSLVREFDKASPPMLNSSFIYAQNVSKRVFADTSSDFRGLIVHSLFRGSIKQPLPKNDLPSSMGLLFGGDTW</sequence>
<reference evidence="6" key="1">
    <citation type="submission" date="2022-02" db="EMBL/GenBank/DDBJ databases">
        <title>Towards deciphering the DNA virus diversity associated with rodent species in the families Cricetidae and Heteromyidae.</title>
        <authorList>
            <person name="Lund M."/>
            <person name="Larsen B.B."/>
            <person name="Gryseels S."/>
            <person name="Kraberger S."/>
            <person name="Rowsey D.M."/>
            <person name="Steger L."/>
            <person name="Yule K.M."/>
            <person name="Upham N.S."/>
            <person name="Worobey M."/>
            <person name="Van Doorslaer K."/>
            <person name="Varsani A."/>
        </authorList>
    </citation>
    <scope>NUCLEOTIDE SEQUENCE</scope>
    <source>
        <strain evidence="6">UA06Rod_21</strain>
    </source>
</reference>
<dbReference type="GO" id="GO:0039615">
    <property type="term" value="C:T=1 icosahedral viral capsid"/>
    <property type="evidence" value="ECO:0007669"/>
    <property type="project" value="UniProtKB-KW"/>
</dbReference>
<keyword evidence="5" id="KW-0946">Virion</keyword>
<evidence type="ECO:0000256" key="3">
    <source>
        <dbReference type="ARBA" id="ARBA00022431"/>
    </source>
</evidence>
<proteinExistence type="inferred from homology"/>